<dbReference type="AlphaFoldDB" id="A0A8X7CGJ9"/>
<protein>
    <submittedName>
        <fullName evidence="1">Uncharacterized protein</fullName>
    </submittedName>
</protein>
<dbReference type="EMBL" id="BMAV01016966">
    <property type="protein sequence ID" value="GFY68268.1"/>
    <property type="molecule type" value="Genomic_DNA"/>
</dbReference>
<dbReference type="OrthoDB" id="7420654at2759"/>
<comment type="caution">
    <text evidence="1">The sequence shown here is derived from an EMBL/GenBank/DDBJ whole genome shotgun (WGS) entry which is preliminary data.</text>
</comment>
<proteinExistence type="predicted"/>
<dbReference type="Proteomes" id="UP000886998">
    <property type="component" value="Unassembled WGS sequence"/>
</dbReference>
<evidence type="ECO:0000313" key="2">
    <source>
        <dbReference type="Proteomes" id="UP000886998"/>
    </source>
</evidence>
<accession>A0A8X7CGJ9</accession>
<dbReference type="GO" id="GO:0003676">
    <property type="term" value="F:nucleic acid binding"/>
    <property type="evidence" value="ECO:0007669"/>
    <property type="project" value="InterPro"/>
</dbReference>
<organism evidence="1 2">
    <name type="scientific">Trichonephila inaurata madagascariensis</name>
    <dbReference type="NCBI Taxonomy" id="2747483"/>
    <lineage>
        <taxon>Eukaryota</taxon>
        <taxon>Metazoa</taxon>
        <taxon>Ecdysozoa</taxon>
        <taxon>Arthropoda</taxon>
        <taxon>Chelicerata</taxon>
        <taxon>Arachnida</taxon>
        <taxon>Araneae</taxon>
        <taxon>Araneomorphae</taxon>
        <taxon>Entelegynae</taxon>
        <taxon>Araneoidea</taxon>
        <taxon>Nephilidae</taxon>
        <taxon>Trichonephila</taxon>
        <taxon>Trichonephila inaurata</taxon>
    </lineage>
</organism>
<name>A0A8X7CGJ9_9ARAC</name>
<evidence type="ECO:0000313" key="1">
    <source>
        <dbReference type="EMBL" id="GFY68268.1"/>
    </source>
</evidence>
<gene>
    <name evidence="1" type="primary">OCBIM_22006509mg</name>
    <name evidence="1" type="ORF">TNIN_232781</name>
</gene>
<sequence length="133" mass="15264">MLSEPIIENKLTTRMQHKQSTSWSHGLKFIPFMKNTALLSSIKRTPYEVMYGCAARVGICTTPTSREKFNAEEDEQQLEISLTALIVYSERKDNDVFVNETSLNETVEVPFEHYGDTLPNNTVKLYFMCSKNC</sequence>
<reference evidence="1" key="1">
    <citation type="submission" date="2020-08" db="EMBL/GenBank/DDBJ databases">
        <title>Multicomponent nature underlies the extraordinary mechanical properties of spider dragline silk.</title>
        <authorList>
            <person name="Kono N."/>
            <person name="Nakamura H."/>
            <person name="Mori M."/>
            <person name="Yoshida Y."/>
            <person name="Ohtoshi R."/>
            <person name="Malay A.D."/>
            <person name="Moran D.A.P."/>
            <person name="Tomita M."/>
            <person name="Numata K."/>
            <person name="Arakawa K."/>
        </authorList>
    </citation>
    <scope>NUCLEOTIDE SEQUENCE</scope>
</reference>
<keyword evidence="2" id="KW-1185">Reference proteome</keyword>
<dbReference type="Gene3D" id="3.30.420.10">
    <property type="entry name" value="Ribonuclease H-like superfamily/Ribonuclease H"/>
    <property type="match status" value="1"/>
</dbReference>
<dbReference type="InterPro" id="IPR036397">
    <property type="entry name" value="RNaseH_sf"/>
</dbReference>